<evidence type="ECO:0000256" key="1">
    <source>
        <dbReference type="ARBA" id="ARBA00022729"/>
    </source>
</evidence>
<sequence>MTKLLLIVGAFIIGLNYCQIVSSTPRTITLLDNSGVEVDVLGAHPAHFGELFGQDVAFEGTLVATDPAEACYPLNNPGDIAGKIAIVLRGTCSFNNKAYHAERAGAIGMILMDNQAQTATSMLLVRDNCLTESDVTIPVVFLFIGEATTLNNYMTTYPDLKGRIASAGNPIGSSCQQGGDPSGCRGYPVAVAGCSGNSCACNSPWFVSATNGCERDPSVSLASFDSYDATSCSIVPIGGTCAPSSQRCNGFPSSQCINGTCVAELGRAVTLIDGNNTIGEFGAHPAAFGEYFGEDVSFQSELVFSDPAEGCGPLNNTIDVVGKTVAIYRGSCGFNWKAYFAQLAGASGVIIIDTTAPVDRPSFLTMSPDNCLTESDVTIPVVMILQEDGVALVNHFETYPNIQAKLSSKTTTPLGSGPCGSAYGDGMNCPGYPVASVCSGSGMCSCNAPWFVQSSTGCARDPAHDMATSGNYDPSLCVVIPIGDACAVSGQKCESFPMIQCIDGICQAPPTVSTAPELSRIVALAIGDNIIREFDAYPAVFGEYFGEDLSFQSELVFSDPPNGCVSLNNAEDVINKVVAIYSGSCGFHLKAYFAQLAGASGSIILDTTAPVDRPSNFTMDWDDCLAESDVTIPVVMIHQEDGVVLANQFESFPNIQAKLSSTKFTGTTPLGSGPCGSNHGNGMNCTGYPVASVCSGTDTCTCNAPWFVASGTGCVRDPAYDMATSGNYDPSQCAVVPIGDACGNSGQICERFPKVQCIEGMCQKHKNKGQREIKYHKLSDKDSTEYCISSGKKTITSCAEACATGSFCFGFSFSRIEKSCKLCITDGSDLSVFVDAAGINFYIM</sequence>
<organism evidence="3 4">
    <name type="scientific">Owenia fusiformis</name>
    <name type="common">Polychaete worm</name>
    <dbReference type="NCBI Taxonomy" id="6347"/>
    <lineage>
        <taxon>Eukaryota</taxon>
        <taxon>Metazoa</taxon>
        <taxon>Spiralia</taxon>
        <taxon>Lophotrochozoa</taxon>
        <taxon>Annelida</taxon>
        <taxon>Polychaeta</taxon>
        <taxon>Sedentaria</taxon>
        <taxon>Canalipalpata</taxon>
        <taxon>Sabellida</taxon>
        <taxon>Oweniida</taxon>
        <taxon>Oweniidae</taxon>
        <taxon>Owenia</taxon>
    </lineage>
</organism>
<evidence type="ECO:0000313" key="4">
    <source>
        <dbReference type="Proteomes" id="UP000749559"/>
    </source>
</evidence>
<protein>
    <submittedName>
        <fullName evidence="3">Uncharacterized protein</fullName>
    </submittedName>
</protein>
<dbReference type="OrthoDB" id="206201at2759"/>
<evidence type="ECO:0000256" key="2">
    <source>
        <dbReference type="ARBA" id="ARBA00023180"/>
    </source>
</evidence>
<dbReference type="AlphaFoldDB" id="A0A8J1XP07"/>
<dbReference type="InterPro" id="IPR003137">
    <property type="entry name" value="PA_domain"/>
</dbReference>
<dbReference type="InterPro" id="IPR046450">
    <property type="entry name" value="PA_dom_sf"/>
</dbReference>
<dbReference type="InterPro" id="IPR003609">
    <property type="entry name" value="Pan_app"/>
</dbReference>
<accession>A0A8J1XP07</accession>
<dbReference type="PANTHER" id="PTHR22702:SF1">
    <property type="entry name" value="PROTEASE-ASSOCIATED DOMAIN-CONTAINING PROTEIN 1"/>
    <property type="match status" value="1"/>
</dbReference>
<dbReference type="Gene3D" id="3.50.30.30">
    <property type="match status" value="3"/>
</dbReference>
<dbReference type="Pfam" id="PF02225">
    <property type="entry name" value="PA"/>
    <property type="match status" value="3"/>
</dbReference>
<dbReference type="EMBL" id="CAIIXF020000001">
    <property type="protein sequence ID" value="CAH1776110.1"/>
    <property type="molecule type" value="Genomic_DNA"/>
</dbReference>
<keyword evidence="1" id="KW-0732">Signal</keyword>
<proteinExistence type="predicted"/>
<comment type="caution">
    <text evidence="3">The sequence shown here is derived from an EMBL/GenBank/DDBJ whole genome shotgun (WGS) entry which is preliminary data.</text>
</comment>
<name>A0A8J1XP07_OWEFU</name>
<gene>
    <name evidence="3" type="ORF">OFUS_LOCUS3322</name>
</gene>
<dbReference type="SUPFAM" id="SSF52025">
    <property type="entry name" value="PA domain"/>
    <property type="match status" value="2"/>
</dbReference>
<evidence type="ECO:0000313" key="3">
    <source>
        <dbReference type="EMBL" id="CAH1776110.1"/>
    </source>
</evidence>
<keyword evidence="4" id="KW-1185">Reference proteome</keyword>
<keyword evidence="2" id="KW-0325">Glycoprotein</keyword>
<reference evidence="3" key="1">
    <citation type="submission" date="2022-03" db="EMBL/GenBank/DDBJ databases">
        <authorList>
            <person name="Martin C."/>
        </authorList>
    </citation>
    <scope>NUCLEOTIDE SEQUENCE</scope>
</reference>
<dbReference type="CDD" id="cd04818">
    <property type="entry name" value="PA_subtilisin_1"/>
    <property type="match status" value="1"/>
</dbReference>
<dbReference type="PROSITE" id="PS50948">
    <property type="entry name" value="PAN"/>
    <property type="match status" value="1"/>
</dbReference>
<dbReference type="PANTHER" id="PTHR22702">
    <property type="entry name" value="PROTEASE-ASSOCIATED DOMAIN-CONTAINING PROTEIN"/>
    <property type="match status" value="1"/>
</dbReference>
<dbReference type="Proteomes" id="UP000749559">
    <property type="component" value="Unassembled WGS sequence"/>
</dbReference>